<dbReference type="SUPFAM" id="SSF53335">
    <property type="entry name" value="S-adenosyl-L-methionine-dependent methyltransferases"/>
    <property type="match status" value="1"/>
</dbReference>
<keyword evidence="7" id="KW-0808">Transferase</keyword>
<evidence type="ECO:0000256" key="13">
    <source>
        <dbReference type="ARBA" id="ARBA00023136"/>
    </source>
</evidence>
<dbReference type="PANTHER" id="PTHR45197">
    <property type="entry name" value="SYNTHASE, PUTATIVE (AFU_ORTHOLOGUE AFUA_7G04190)-RELATED"/>
    <property type="match status" value="1"/>
</dbReference>
<evidence type="ECO:0000256" key="4">
    <source>
        <dbReference type="ARBA" id="ARBA00010815"/>
    </source>
</evidence>
<dbReference type="InterPro" id="IPR052290">
    <property type="entry name" value="Sphingo_C9-MT"/>
</dbReference>
<keyword evidence="8" id="KW-0949">S-adenosyl-L-methionine</keyword>
<dbReference type="PANTHER" id="PTHR45197:SF1">
    <property type="entry name" value="SPHINGOLIPID C9-METHYLTRANSFERASE A-RELATED"/>
    <property type="match status" value="1"/>
</dbReference>
<evidence type="ECO:0000256" key="9">
    <source>
        <dbReference type="ARBA" id="ARBA00022692"/>
    </source>
</evidence>
<dbReference type="STRING" id="180088.A0A1J8QVW4"/>
<dbReference type="OrthoDB" id="412182at2759"/>
<evidence type="ECO:0000256" key="15">
    <source>
        <dbReference type="SAM" id="Phobius"/>
    </source>
</evidence>
<dbReference type="Pfam" id="PF02353">
    <property type="entry name" value="CMAS"/>
    <property type="match status" value="1"/>
</dbReference>
<evidence type="ECO:0000256" key="3">
    <source>
        <dbReference type="ARBA" id="ARBA00004991"/>
    </source>
</evidence>
<protein>
    <recommendedName>
        <fullName evidence="14">sphingolipid C(9)-methyltransferase</fullName>
        <ecNumber evidence="14">2.1.1.317</ecNumber>
    </recommendedName>
</protein>
<dbReference type="GO" id="GO:0008168">
    <property type="term" value="F:methyltransferase activity"/>
    <property type="evidence" value="ECO:0007669"/>
    <property type="project" value="UniProtKB-KW"/>
</dbReference>
<keyword evidence="5" id="KW-0444">Lipid biosynthesis</keyword>
<sequence>MYGFIQNLGICYRLTQITTSLSGVPLLFILNDLYLVIFLWQVHCIHSVFIGGDDFYKWYVSFANQIPSILIHTPGIILDAEKDASLEELQDNKLRLICSKLNLKSEDHLLYVGCGCGHSRHLRS</sequence>
<dbReference type="EC" id="2.1.1.317" evidence="14"/>
<keyword evidence="11 15" id="KW-1133">Transmembrane helix</keyword>
<organism evidence="16 17">
    <name type="scientific">Rhizopogon vesiculosus</name>
    <dbReference type="NCBI Taxonomy" id="180088"/>
    <lineage>
        <taxon>Eukaryota</taxon>
        <taxon>Fungi</taxon>
        <taxon>Dikarya</taxon>
        <taxon>Basidiomycota</taxon>
        <taxon>Agaricomycotina</taxon>
        <taxon>Agaricomycetes</taxon>
        <taxon>Agaricomycetidae</taxon>
        <taxon>Boletales</taxon>
        <taxon>Suillineae</taxon>
        <taxon>Rhizopogonaceae</taxon>
        <taxon>Rhizopogon</taxon>
    </lineage>
</organism>
<evidence type="ECO:0000256" key="5">
    <source>
        <dbReference type="ARBA" id="ARBA00022516"/>
    </source>
</evidence>
<evidence type="ECO:0000256" key="12">
    <source>
        <dbReference type="ARBA" id="ARBA00023098"/>
    </source>
</evidence>
<dbReference type="EMBL" id="LVVM01001906">
    <property type="protein sequence ID" value="OJA17592.1"/>
    <property type="molecule type" value="Genomic_DNA"/>
</dbReference>
<evidence type="ECO:0000256" key="7">
    <source>
        <dbReference type="ARBA" id="ARBA00022679"/>
    </source>
</evidence>
<dbReference type="InterPro" id="IPR029063">
    <property type="entry name" value="SAM-dependent_MTases_sf"/>
</dbReference>
<dbReference type="GO" id="GO:0032259">
    <property type="term" value="P:methylation"/>
    <property type="evidence" value="ECO:0007669"/>
    <property type="project" value="UniProtKB-KW"/>
</dbReference>
<keyword evidence="10" id="KW-0746">Sphingolipid metabolism</keyword>
<comment type="similarity">
    <text evidence="4">Belongs to the CFA/CMAS family.</text>
</comment>
<dbReference type="GO" id="GO:0016020">
    <property type="term" value="C:membrane"/>
    <property type="evidence" value="ECO:0007669"/>
    <property type="project" value="UniProtKB-SubCell"/>
</dbReference>
<evidence type="ECO:0000313" key="16">
    <source>
        <dbReference type="EMBL" id="OJA17592.1"/>
    </source>
</evidence>
<evidence type="ECO:0000256" key="6">
    <source>
        <dbReference type="ARBA" id="ARBA00022603"/>
    </source>
</evidence>
<reference evidence="16 17" key="1">
    <citation type="submission" date="2016-03" db="EMBL/GenBank/DDBJ databases">
        <title>Comparative genomics of the ectomycorrhizal sister species Rhizopogon vinicolor and Rhizopogon vesiculosus (Basidiomycota: Boletales) reveals a divergence of the mating type B locus.</title>
        <authorList>
            <person name="Mujic A.B."/>
            <person name="Kuo A."/>
            <person name="Tritt A."/>
            <person name="Lipzen A."/>
            <person name="Chen C."/>
            <person name="Johnson J."/>
            <person name="Sharma A."/>
            <person name="Barry K."/>
            <person name="Grigoriev I.V."/>
            <person name="Spatafora J.W."/>
        </authorList>
    </citation>
    <scope>NUCLEOTIDE SEQUENCE [LARGE SCALE GENOMIC DNA]</scope>
    <source>
        <strain evidence="16 17">AM-OR11-056</strain>
    </source>
</reference>
<gene>
    <name evidence="16" type="ORF">AZE42_01238</name>
</gene>
<dbReference type="GO" id="GO:0006665">
    <property type="term" value="P:sphingolipid metabolic process"/>
    <property type="evidence" value="ECO:0007669"/>
    <property type="project" value="UniProtKB-KW"/>
</dbReference>
<evidence type="ECO:0000256" key="1">
    <source>
        <dbReference type="ARBA" id="ARBA00004141"/>
    </source>
</evidence>
<keyword evidence="13 15" id="KW-0472">Membrane</keyword>
<dbReference type="Gene3D" id="3.40.50.150">
    <property type="entry name" value="Vaccinia Virus protein VP39"/>
    <property type="match status" value="1"/>
</dbReference>
<comment type="subcellular location">
    <subcellularLocation>
        <location evidence="1">Membrane</location>
        <topology evidence="1">Multi-pass membrane protein</topology>
    </subcellularLocation>
</comment>
<evidence type="ECO:0000256" key="2">
    <source>
        <dbReference type="ARBA" id="ARBA00004760"/>
    </source>
</evidence>
<dbReference type="Proteomes" id="UP000183567">
    <property type="component" value="Unassembled WGS sequence"/>
</dbReference>
<evidence type="ECO:0000256" key="11">
    <source>
        <dbReference type="ARBA" id="ARBA00022989"/>
    </source>
</evidence>
<name>A0A1J8QVW4_9AGAM</name>
<keyword evidence="9 15" id="KW-0812">Transmembrane</keyword>
<comment type="caution">
    <text evidence="16">The sequence shown here is derived from an EMBL/GenBank/DDBJ whole genome shotgun (WGS) entry which is preliminary data.</text>
</comment>
<evidence type="ECO:0000256" key="8">
    <source>
        <dbReference type="ARBA" id="ARBA00022691"/>
    </source>
</evidence>
<comment type="pathway">
    <text evidence="3">Sphingolipid metabolism.</text>
</comment>
<evidence type="ECO:0000256" key="14">
    <source>
        <dbReference type="ARBA" id="ARBA00039020"/>
    </source>
</evidence>
<comment type="pathway">
    <text evidence="2">Lipid metabolism; sphingolipid metabolism.</text>
</comment>
<keyword evidence="17" id="KW-1185">Reference proteome</keyword>
<feature type="transmembrane region" description="Helical" evidence="15">
    <location>
        <begin position="21"/>
        <end position="40"/>
    </location>
</feature>
<proteinExistence type="inferred from homology"/>
<keyword evidence="12" id="KW-0443">Lipid metabolism</keyword>
<dbReference type="AlphaFoldDB" id="A0A1J8QVW4"/>
<evidence type="ECO:0000313" key="17">
    <source>
        <dbReference type="Proteomes" id="UP000183567"/>
    </source>
</evidence>
<keyword evidence="6" id="KW-0489">Methyltransferase</keyword>
<accession>A0A1J8QVW4</accession>
<evidence type="ECO:0000256" key="10">
    <source>
        <dbReference type="ARBA" id="ARBA00022919"/>
    </source>
</evidence>